<dbReference type="EMBL" id="CAVMJV010000021">
    <property type="protein sequence ID" value="CAK5070129.1"/>
    <property type="molecule type" value="Genomic_DNA"/>
</dbReference>
<proteinExistence type="predicted"/>
<reference evidence="1" key="1">
    <citation type="submission" date="2023-11" db="EMBL/GenBank/DDBJ databases">
        <authorList>
            <person name="Poullet M."/>
        </authorList>
    </citation>
    <scope>NUCLEOTIDE SEQUENCE</scope>
    <source>
        <strain evidence="1">E1834</strain>
    </source>
</reference>
<protein>
    <submittedName>
        <fullName evidence="1">Uncharacterized protein</fullName>
    </submittedName>
</protein>
<keyword evidence="2" id="KW-1185">Reference proteome</keyword>
<gene>
    <name evidence="1" type="ORF">MENTE1834_LOCUS18546</name>
</gene>
<sequence>MLLLTAIQRSWFDEMSVIASVTLSNSNSREGINLRISEWILEGLKSSGGRG</sequence>
<organism evidence="1 2">
    <name type="scientific">Meloidogyne enterolobii</name>
    <name type="common">Root-knot nematode worm</name>
    <name type="synonym">Meloidogyne mayaguensis</name>
    <dbReference type="NCBI Taxonomy" id="390850"/>
    <lineage>
        <taxon>Eukaryota</taxon>
        <taxon>Metazoa</taxon>
        <taxon>Ecdysozoa</taxon>
        <taxon>Nematoda</taxon>
        <taxon>Chromadorea</taxon>
        <taxon>Rhabditida</taxon>
        <taxon>Tylenchina</taxon>
        <taxon>Tylenchomorpha</taxon>
        <taxon>Tylenchoidea</taxon>
        <taxon>Meloidogynidae</taxon>
        <taxon>Meloidogyninae</taxon>
        <taxon>Meloidogyne</taxon>
    </lineage>
</organism>
<evidence type="ECO:0000313" key="2">
    <source>
        <dbReference type="Proteomes" id="UP001497535"/>
    </source>
</evidence>
<comment type="caution">
    <text evidence="1">The sequence shown here is derived from an EMBL/GenBank/DDBJ whole genome shotgun (WGS) entry which is preliminary data.</text>
</comment>
<name>A0ACB0YZ89_MELEN</name>
<accession>A0ACB0YZ89</accession>
<dbReference type="Proteomes" id="UP001497535">
    <property type="component" value="Unassembled WGS sequence"/>
</dbReference>
<evidence type="ECO:0000313" key="1">
    <source>
        <dbReference type="EMBL" id="CAK5070129.1"/>
    </source>
</evidence>